<keyword evidence="1" id="KW-1133">Transmembrane helix</keyword>
<dbReference type="OrthoDB" id="6540266at2"/>
<dbReference type="AlphaFoldDB" id="A0A4V1G7S8"/>
<gene>
    <name evidence="2" type="ORF">FEM41_14110</name>
</gene>
<feature type="transmembrane region" description="Helical" evidence="1">
    <location>
        <begin position="95"/>
        <end position="116"/>
    </location>
</feature>
<feature type="transmembrane region" description="Helical" evidence="1">
    <location>
        <begin position="41"/>
        <end position="57"/>
    </location>
</feature>
<evidence type="ECO:0000313" key="2">
    <source>
        <dbReference type="EMBL" id="QCT20697.1"/>
    </source>
</evidence>
<sequence length="128" mass="14731">MMRQDRWAGMVCAFVLFIAVFVYQKIGLAAATCVRDEPEPELLLFILPGFIAGFISLRGDLIRPLAGVVLALPFCFLIMHLWLIPQRSPVQEAAWLFSGAFWCAIGVLSALCVRSLRHRQRRYRRWRH</sequence>
<dbReference type="RefSeq" id="WP_138096570.1">
    <property type="nucleotide sequence ID" value="NZ_CP040428.1"/>
</dbReference>
<accession>A0A4V1G7S8</accession>
<keyword evidence="1" id="KW-0812">Transmembrane</keyword>
<dbReference type="GO" id="GO:0016020">
    <property type="term" value="C:membrane"/>
    <property type="evidence" value="ECO:0007669"/>
    <property type="project" value="InterPro"/>
</dbReference>
<organism evidence="2 3">
    <name type="scientific">Jejubacter calystegiae</name>
    <dbReference type="NCBI Taxonomy" id="2579935"/>
    <lineage>
        <taxon>Bacteria</taxon>
        <taxon>Pseudomonadati</taxon>
        <taxon>Pseudomonadota</taxon>
        <taxon>Gammaproteobacteria</taxon>
        <taxon>Enterobacterales</taxon>
        <taxon>Enterobacteriaceae</taxon>
        <taxon>Jejubacter</taxon>
    </lineage>
</organism>
<dbReference type="Pfam" id="PF11045">
    <property type="entry name" value="YbjM"/>
    <property type="match status" value="1"/>
</dbReference>
<keyword evidence="1" id="KW-0472">Membrane</keyword>
<feature type="transmembrane region" description="Helical" evidence="1">
    <location>
        <begin position="64"/>
        <end position="83"/>
    </location>
</feature>
<protein>
    <recommendedName>
        <fullName evidence="4">Inner membrane protein YbjM</fullName>
    </recommendedName>
</protein>
<keyword evidence="3" id="KW-1185">Reference proteome</keyword>
<dbReference type="KEGG" id="izh:FEM41_14110"/>
<reference evidence="2 3" key="1">
    <citation type="submission" date="2019-05" db="EMBL/GenBank/DDBJ databases">
        <title>Complete genome sequence of Izhakiella calystegiae KSNA2, an endophyte isolated from beach morning glory (Calystegia soldanella).</title>
        <authorList>
            <person name="Jiang L."/>
            <person name="Jeong J.C."/>
            <person name="Kim C.Y."/>
            <person name="Kim D.H."/>
            <person name="Kim S.W."/>
            <person name="Lee j."/>
        </authorList>
    </citation>
    <scope>NUCLEOTIDE SEQUENCE [LARGE SCALE GENOMIC DNA]</scope>
    <source>
        <strain evidence="2 3">KSNA2</strain>
    </source>
</reference>
<evidence type="ECO:0000313" key="3">
    <source>
        <dbReference type="Proteomes" id="UP000302163"/>
    </source>
</evidence>
<evidence type="ECO:0008006" key="4">
    <source>
        <dbReference type="Google" id="ProtNLM"/>
    </source>
</evidence>
<name>A0A4V1G7S8_9ENTR</name>
<proteinExistence type="predicted"/>
<dbReference type="EMBL" id="CP040428">
    <property type="protein sequence ID" value="QCT20697.1"/>
    <property type="molecule type" value="Genomic_DNA"/>
</dbReference>
<dbReference type="Proteomes" id="UP000302163">
    <property type="component" value="Chromosome"/>
</dbReference>
<dbReference type="InterPro" id="IPR020368">
    <property type="entry name" value="Uncharacterised_YbjM"/>
</dbReference>
<evidence type="ECO:0000256" key="1">
    <source>
        <dbReference type="SAM" id="Phobius"/>
    </source>
</evidence>